<proteinExistence type="predicted"/>
<dbReference type="Proteomes" id="UP000186922">
    <property type="component" value="Unassembled WGS sequence"/>
</dbReference>
<protein>
    <submittedName>
        <fullName evidence="1">Uncharacterized protein</fullName>
    </submittedName>
</protein>
<evidence type="ECO:0000313" key="1">
    <source>
        <dbReference type="EMBL" id="GAU89053.1"/>
    </source>
</evidence>
<comment type="caution">
    <text evidence="1">The sequence shown here is derived from an EMBL/GenBank/DDBJ whole genome shotgun (WGS) entry which is preliminary data.</text>
</comment>
<sequence>MMLQWQRKLRKNYLNLKKRESDADHLRTFTNIICLMLVLSERFRKSKRRLSNRNSLVISIDRRSALTHRTHSEPLHVDRYLTQIVERLAPVTTARKRGKITLTANTKVSRWLVNNMFEK</sequence>
<keyword evidence="2" id="KW-1185">Reference proteome</keyword>
<evidence type="ECO:0000313" key="2">
    <source>
        <dbReference type="Proteomes" id="UP000186922"/>
    </source>
</evidence>
<name>A0A1D1URR9_RAMVA</name>
<reference evidence="1 2" key="1">
    <citation type="journal article" date="2016" name="Nat. Commun.">
        <title>Extremotolerant tardigrade genome and improved radiotolerance of human cultured cells by tardigrade-unique protein.</title>
        <authorList>
            <person name="Hashimoto T."/>
            <person name="Horikawa D.D."/>
            <person name="Saito Y."/>
            <person name="Kuwahara H."/>
            <person name="Kozuka-Hata H."/>
            <person name="Shin-I T."/>
            <person name="Minakuchi Y."/>
            <person name="Ohishi K."/>
            <person name="Motoyama A."/>
            <person name="Aizu T."/>
            <person name="Enomoto A."/>
            <person name="Kondo K."/>
            <person name="Tanaka S."/>
            <person name="Hara Y."/>
            <person name="Koshikawa S."/>
            <person name="Sagara H."/>
            <person name="Miura T."/>
            <person name="Yokobori S."/>
            <person name="Miyagawa K."/>
            <person name="Suzuki Y."/>
            <person name="Kubo T."/>
            <person name="Oyama M."/>
            <person name="Kohara Y."/>
            <person name="Fujiyama A."/>
            <person name="Arakawa K."/>
            <person name="Katayama T."/>
            <person name="Toyoda A."/>
            <person name="Kunieda T."/>
        </authorList>
    </citation>
    <scope>NUCLEOTIDE SEQUENCE [LARGE SCALE GENOMIC DNA]</scope>
    <source>
        <strain evidence="1 2">YOKOZUNA-1</strain>
    </source>
</reference>
<organism evidence="1 2">
    <name type="scientific">Ramazzottius varieornatus</name>
    <name type="common">Water bear</name>
    <name type="synonym">Tardigrade</name>
    <dbReference type="NCBI Taxonomy" id="947166"/>
    <lineage>
        <taxon>Eukaryota</taxon>
        <taxon>Metazoa</taxon>
        <taxon>Ecdysozoa</taxon>
        <taxon>Tardigrada</taxon>
        <taxon>Eutardigrada</taxon>
        <taxon>Parachela</taxon>
        <taxon>Hypsibioidea</taxon>
        <taxon>Ramazzottiidae</taxon>
        <taxon>Ramazzottius</taxon>
    </lineage>
</organism>
<dbReference type="EMBL" id="BDGG01000001">
    <property type="protein sequence ID" value="GAU89053.1"/>
    <property type="molecule type" value="Genomic_DNA"/>
</dbReference>
<gene>
    <name evidence="1" type="primary">RvY_01649-1</name>
    <name evidence="1" type="synonym">RvY_01649.1</name>
    <name evidence="1" type="ORF">RvY_01649</name>
</gene>
<dbReference type="AlphaFoldDB" id="A0A1D1URR9"/>
<accession>A0A1D1URR9</accession>